<dbReference type="InterPro" id="IPR011010">
    <property type="entry name" value="DNA_brk_join_enz"/>
</dbReference>
<dbReference type="InterPro" id="IPR013762">
    <property type="entry name" value="Integrase-like_cat_sf"/>
</dbReference>
<dbReference type="GO" id="GO:0006310">
    <property type="term" value="P:DNA recombination"/>
    <property type="evidence" value="ECO:0007669"/>
    <property type="project" value="UniProtKB-KW"/>
</dbReference>
<gene>
    <name evidence="6" type="ORF">B2A_01602</name>
</gene>
<dbReference type="GO" id="GO:0015074">
    <property type="term" value="P:DNA integration"/>
    <property type="evidence" value="ECO:0007669"/>
    <property type="project" value="InterPro"/>
</dbReference>
<dbReference type="GO" id="GO:0003677">
    <property type="term" value="F:DNA binding"/>
    <property type="evidence" value="ECO:0007669"/>
    <property type="project" value="UniProtKB-KW"/>
</dbReference>
<organism evidence="6">
    <name type="scientific">mine drainage metagenome</name>
    <dbReference type="NCBI Taxonomy" id="410659"/>
    <lineage>
        <taxon>unclassified sequences</taxon>
        <taxon>metagenomes</taxon>
        <taxon>ecological metagenomes</taxon>
    </lineage>
</organism>
<evidence type="ECO:0000256" key="2">
    <source>
        <dbReference type="ARBA" id="ARBA00023125"/>
    </source>
</evidence>
<dbReference type="PROSITE" id="PS51900">
    <property type="entry name" value="CB"/>
    <property type="match status" value="1"/>
</dbReference>
<reference evidence="6" key="2">
    <citation type="journal article" date="2014" name="ISME J.">
        <title>Microbial stratification in low pH oxic and suboxic macroscopic growths along an acid mine drainage.</title>
        <authorList>
            <person name="Mendez-Garcia C."/>
            <person name="Mesa V."/>
            <person name="Sprenger R.R."/>
            <person name="Richter M."/>
            <person name="Diez M.S."/>
            <person name="Solano J."/>
            <person name="Bargiela R."/>
            <person name="Golyshina O.V."/>
            <person name="Manteca A."/>
            <person name="Ramos J.L."/>
            <person name="Gallego J.R."/>
            <person name="Llorente I."/>
            <person name="Martins Dos Santos V.A."/>
            <person name="Jensen O.N."/>
            <person name="Pelaez A.I."/>
            <person name="Sanchez J."/>
            <person name="Ferrer M."/>
        </authorList>
    </citation>
    <scope>NUCLEOTIDE SEQUENCE</scope>
</reference>
<dbReference type="AlphaFoldDB" id="T1CF26"/>
<dbReference type="Gene3D" id="1.10.150.130">
    <property type="match status" value="1"/>
</dbReference>
<dbReference type="InterPro" id="IPR010998">
    <property type="entry name" value="Integrase_recombinase_N"/>
</dbReference>
<name>T1CF26_9ZZZZ</name>
<dbReference type="InterPro" id="IPR044068">
    <property type="entry name" value="CB"/>
</dbReference>
<dbReference type="InterPro" id="IPR050090">
    <property type="entry name" value="Tyrosine_recombinase_XerCD"/>
</dbReference>
<evidence type="ECO:0000256" key="1">
    <source>
        <dbReference type="ARBA" id="ARBA00008857"/>
    </source>
</evidence>
<evidence type="ECO:0000313" key="6">
    <source>
        <dbReference type="EMBL" id="EQD65460.1"/>
    </source>
</evidence>
<protein>
    <submittedName>
        <fullName evidence="6">Phage integrase family protein</fullName>
    </submittedName>
</protein>
<dbReference type="PROSITE" id="PS51898">
    <property type="entry name" value="TYR_RECOMBINASE"/>
    <property type="match status" value="1"/>
</dbReference>
<comment type="caution">
    <text evidence="6">The sequence shown here is derived from an EMBL/GenBank/DDBJ whole genome shotgun (WGS) entry which is preliminary data.</text>
</comment>
<dbReference type="Gene3D" id="1.10.443.10">
    <property type="entry name" value="Intergrase catalytic core"/>
    <property type="match status" value="1"/>
</dbReference>
<dbReference type="PANTHER" id="PTHR30349:SF64">
    <property type="entry name" value="PROPHAGE INTEGRASE INTD-RELATED"/>
    <property type="match status" value="1"/>
</dbReference>
<proteinExistence type="inferred from homology"/>
<dbReference type="EMBL" id="AUZZ01001168">
    <property type="protein sequence ID" value="EQD65460.1"/>
    <property type="molecule type" value="Genomic_DNA"/>
</dbReference>
<evidence type="ECO:0000259" key="5">
    <source>
        <dbReference type="PROSITE" id="PS51900"/>
    </source>
</evidence>
<dbReference type="PANTHER" id="PTHR30349">
    <property type="entry name" value="PHAGE INTEGRASE-RELATED"/>
    <property type="match status" value="1"/>
</dbReference>
<keyword evidence="3" id="KW-0233">DNA recombination</keyword>
<sequence length="226" mass="25842">MHRSTLPWWREKLGRFKLCDITPALIAQYRDKLAAETYRRARPSAKRSPLKAGEQAREFKRKPNTINNYLVSLGRIFSVARREWHWITHNPMEGVAKLSAGPGRVRYLSEDERQRLLTETAKDPQLHALAVLALSTAARAGELMGLTWRDVDLKDGRVLLRKTKNAQPRVIWVHCEALRLLKEHGKMRRLDDDHVFLGATSGTRYDYHTPFKAACAAAGVIRLPLS</sequence>
<comment type="similarity">
    <text evidence="1">Belongs to the 'phage' integrase family.</text>
</comment>
<evidence type="ECO:0000256" key="3">
    <source>
        <dbReference type="ARBA" id="ARBA00023172"/>
    </source>
</evidence>
<dbReference type="SUPFAM" id="SSF56349">
    <property type="entry name" value="DNA breaking-rejoining enzymes"/>
    <property type="match status" value="1"/>
</dbReference>
<feature type="domain" description="Core-binding (CB)" evidence="5">
    <location>
        <begin position="1"/>
        <end position="81"/>
    </location>
</feature>
<feature type="domain" description="Tyr recombinase" evidence="4">
    <location>
        <begin position="103"/>
        <end position="226"/>
    </location>
</feature>
<dbReference type="InterPro" id="IPR002104">
    <property type="entry name" value="Integrase_catalytic"/>
</dbReference>
<keyword evidence="2" id="KW-0238">DNA-binding</keyword>
<reference evidence="6" key="1">
    <citation type="submission" date="2013-08" db="EMBL/GenBank/DDBJ databases">
        <authorList>
            <person name="Mendez C."/>
            <person name="Richter M."/>
            <person name="Ferrer M."/>
            <person name="Sanchez J."/>
        </authorList>
    </citation>
    <scope>NUCLEOTIDE SEQUENCE</scope>
</reference>
<evidence type="ECO:0000259" key="4">
    <source>
        <dbReference type="PROSITE" id="PS51898"/>
    </source>
</evidence>
<accession>T1CF26</accession>
<dbReference type="Pfam" id="PF00589">
    <property type="entry name" value="Phage_integrase"/>
    <property type="match status" value="1"/>
</dbReference>